<dbReference type="InterPro" id="IPR015876">
    <property type="entry name" value="Acyl-CoA_DS"/>
</dbReference>
<evidence type="ECO:0000256" key="10">
    <source>
        <dbReference type="ARBA" id="ARBA00023136"/>
    </source>
</evidence>
<comment type="catalytic activity">
    <reaction evidence="13">
        <text>a long-chain fatty acid + ATP + CoA = a long-chain fatty acyl-CoA + AMP + diphosphate</text>
        <dbReference type="Rhea" id="RHEA:15421"/>
        <dbReference type="ChEBI" id="CHEBI:30616"/>
        <dbReference type="ChEBI" id="CHEBI:33019"/>
        <dbReference type="ChEBI" id="CHEBI:57287"/>
        <dbReference type="ChEBI" id="CHEBI:57560"/>
        <dbReference type="ChEBI" id="CHEBI:83139"/>
        <dbReference type="ChEBI" id="CHEBI:456215"/>
        <dbReference type="EC" id="6.2.1.3"/>
    </reaction>
    <physiologicalReaction direction="left-to-right" evidence="13">
        <dbReference type="Rhea" id="RHEA:15422"/>
    </physiologicalReaction>
</comment>
<evidence type="ECO:0000256" key="2">
    <source>
        <dbReference type="ARBA" id="ARBA00009295"/>
    </source>
</evidence>
<evidence type="ECO:0000256" key="8">
    <source>
        <dbReference type="ARBA" id="ARBA00023002"/>
    </source>
</evidence>
<evidence type="ECO:0000256" key="18">
    <source>
        <dbReference type="ARBA" id="ARBA00049139"/>
    </source>
</evidence>
<protein>
    <recommendedName>
        <fullName evidence="20">Long-chain-fatty-acid--CoA ligase</fullName>
        <ecNumber evidence="20">6.2.1.3</ecNumber>
    </recommendedName>
</protein>
<feature type="transmembrane region" description="Helical" evidence="21">
    <location>
        <begin position="516"/>
        <end position="535"/>
    </location>
</feature>
<dbReference type="PROSITE" id="PS00455">
    <property type="entry name" value="AMP_BINDING"/>
    <property type="match status" value="1"/>
</dbReference>
<keyword evidence="24" id="KW-1185">Reference proteome</keyword>
<keyword evidence="9 20" id="KW-0443">Lipid metabolism</keyword>
<dbReference type="AlphaFoldDB" id="A0AAN5CLL2"/>
<feature type="transmembrane region" description="Helical" evidence="21">
    <location>
        <begin position="401"/>
        <end position="422"/>
    </location>
</feature>
<keyword evidence="10 21" id="KW-0472">Membrane</keyword>
<feature type="non-terminal residue" evidence="23">
    <location>
        <position position="1"/>
    </location>
</feature>
<evidence type="ECO:0000256" key="5">
    <source>
        <dbReference type="ARBA" id="ARBA00022692"/>
    </source>
</evidence>
<evidence type="ECO:0000256" key="6">
    <source>
        <dbReference type="ARBA" id="ARBA00022832"/>
    </source>
</evidence>
<comment type="catalytic activity">
    <reaction evidence="14">
        <text>12-hydroxy-(5Z,8Z,10E,14Z)-eicosatetraenoate + ATP + CoA = 12-hydroxy-(5Z,8Z,10E,14Z)-eicosatetraenoyl-CoA + AMP + diphosphate</text>
        <dbReference type="Rhea" id="RHEA:52112"/>
        <dbReference type="ChEBI" id="CHEBI:30616"/>
        <dbReference type="ChEBI" id="CHEBI:33019"/>
        <dbReference type="ChEBI" id="CHEBI:57287"/>
        <dbReference type="ChEBI" id="CHEBI:90718"/>
        <dbReference type="ChEBI" id="CHEBI:136408"/>
        <dbReference type="ChEBI" id="CHEBI:456215"/>
    </reaction>
    <physiologicalReaction direction="left-to-right" evidence="14">
        <dbReference type="Rhea" id="RHEA:52113"/>
    </physiologicalReaction>
</comment>
<keyword evidence="11 19" id="KW-0275">Fatty acid biosynthesis</keyword>
<dbReference type="GO" id="GO:0004768">
    <property type="term" value="F:stearoyl-CoA 9-desaturase activity"/>
    <property type="evidence" value="ECO:0007669"/>
    <property type="project" value="TreeGrafter"/>
</dbReference>
<evidence type="ECO:0000256" key="16">
    <source>
        <dbReference type="ARBA" id="ARBA00024548"/>
    </source>
</evidence>
<comment type="similarity">
    <text evidence="20">Belongs to the ATP-dependent AMP-binding enzyme family.</text>
</comment>
<feature type="non-terminal residue" evidence="23">
    <location>
        <position position="1268"/>
    </location>
</feature>
<feature type="domain" description="AMP-dependent synthetase/ligase" evidence="22">
    <location>
        <begin position="755"/>
        <end position="835"/>
    </location>
</feature>
<feature type="transmembrane region" description="Helical" evidence="21">
    <location>
        <begin position="611"/>
        <end position="632"/>
    </location>
</feature>
<dbReference type="EMBL" id="BTRK01000004">
    <property type="protein sequence ID" value="GMR46570.1"/>
    <property type="molecule type" value="Genomic_DNA"/>
</dbReference>
<keyword evidence="8 19" id="KW-0560">Oxidoreductase</keyword>
<evidence type="ECO:0000313" key="23">
    <source>
        <dbReference type="EMBL" id="GMR46570.1"/>
    </source>
</evidence>
<comment type="domain">
    <text evidence="19">The histidine box domains are involved in binding the catalytic metal ions.</text>
</comment>
<evidence type="ECO:0000256" key="20">
    <source>
        <dbReference type="RuleBase" id="RU369030"/>
    </source>
</evidence>
<dbReference type="CDD" id="cd03505">
    <property type="entry name" value="Delta9-FADS-like"/>
    <property type="match status" value="2"/>
</dbReference>
<dbReference type="SUPFAM" id="SSF56801">
    <property type="entry name" value="Acetyl-CoA synthetase-like"/>
    <property type="match status" value="1"/>
</dbReference>
<feature type="transmembrane region" description="Helical" evidence="21">
    <location>
        <begin position="369"/>
        <end position="389"/>
    </location>
</feature>
<dbReference type="InterPro" id="IPR042099">
    <property type="entry name" value="ANL_N_sf"/>
</dbReference>
<reference evidence="24" key="1">
    <citation type="submission" date="2022-10" db="EMBL/GenBank/DDBJ databases">
        <title>Genome assembly of Pristionchus species.</title>
        <authorList>
            <person name="Yoshida K."/>
            <person name="Sommer R.J."/>
        </authorList>
    </citation>
    <scope>NUCLEOTIDE SEQUENCE [LARGE SCALE GENOMIC DNA]</scope>
    <source>
        <strain evidence="24">RS5460</strain>
    </source>
</reference>
<evidence type="ECO:0000256" key="11">
    <source>
        <dbReference type="ARBA" id="ARBA00023160"/>
    </source>
</evidence>
<keyword evidence="20" id="KW-0067">ATP-binding</keyword>
<comment type="catalytic activity">
    <reaction evidence="12">
        <text>5-hydroxy-(6E,8Z,11Z,14Z)-eicosatetraenoate + ATP + CoA = 5-hydroxy-(6E,8Z,11Z,14Z)-eicosatetraenoyl-CoA + AMP + diphosphate</text>
        <dbReference type="Rhea" id="RHEA:52108"/>
        <dbReference type="ChEBI" id="CHEBI:30616"/>
        <dbReference type="ChEBI" id="CHEBI:33019"/>
        <dbReference type="ChEBI" id="CHEBI:57287"/>
        <dbReference type="ChEBI" id="CHEBI:65341"/>
        <dbReference type="ChEBI" id="CHEBI:136407"/>
        <dbReference type="ChEBI" id="CHEBI:456215"/>
    </reaction>
    <physiologicalReaction direction="left-to-right" evidence="12">
        <dbReference type="Rhea" id="RHEA:52109"/>
    </physiologicalReaction>
</comment>
<feature type="transmembrane region" description="Helical" evidence="21">
    <location>
        <begin position="40"/>
        <end position="61"/>
    </location>
</feature>
<dbReference type="PANTHER" id="PTHR11351">
    <property type="entry name" value="ACYL-COA DESATURASE"/>
    <property type="match status" value="1"/>
</dbReference>
<evidence type="ECO:0000256" key="9">
    <source>
        <dbReference type="ARBA" id="ARBA00023098"/>
    </source>
</evidence>
<comment type="catalytic activity">
    <reaction evidence="17">
        <text>(E)-hexadec-2-enoate + ATP + CoA = (2E)-hexadecenoyl-CoA + AMP + diphosphate</text>
        <dbReference type="Rhea" id="RHEA:36139"/>
        <dbReference type="ChEBI" id="CHEBI:30616"/>
        <dbReference type="ChEBI" id="CHEBI:33019"/>
        <dbReference type="ChEBI" id="CHEBI:57287"/>
        <dbReference type="ChEBI" id="CHEBI:61526"/>
        <dbReference type="ChEBI" id="CHEBI:72745"/>
        <dbReference type="ChEBI" id="CHEBI:456215"/>
    </reaction>
    <physiologicalReaction direction="left-to-right" evidence="17">
        <dbReference type="Rhea" id="RHEA:36140"/>
    </physiologicalReaction>
</comment>
<sequence>GADTVEKIADQDDCYLAPALTEIELMREEARVKPYQMEIVWPNVLVQIALHAGALYGLYLAVTVASWWTNLWMVIMTLYAGNSITAGAHRMWCHKAYKANFGVRLFYMIGTTFSVQNDVIEWARDHRVHHKWADSDADPHNINRGFFFSHMGWLMVKKHPKVKEMGKKIDMSDLEADPLLAFQREYYISLVLLGLFFLTIVPVYGWGETWENAYFVGAVLRLALQLHGTWFINSAAHTFGYKPFDTKITAVDTFFYACLTNGEAWHNYHHTFPQDYRASEYMWRGNMSAMMIDFFAYMGWVWDLKTMSMKAIERQKLKGDCSRLIMSETLCENEVMHVTKLDDCYLATESKDIEQMQEEAKKNTYKFEIVWTNVMIQIALHIAALIGLYQVFAVASWKTTAWMVLMVFYGTNSITAGAHRLWTHKSYKANFWVRLFYMIGSSMSVQNDVIEWARDHRCHHKWSDSDADPHNINNGFFFAHMGWLMVKKHPKVKEMGAKIDMSDLEADPLLAFQRKYYIILVPLTQFALAAVPMYYWGEDMYVAYFVAVALRLALQLHGTWFINSLAHTYGYKPFDTKISPVDNYLYSILANGEAWHNYHHTFPQDYRASEYVWKANFSAFMIDCFAAMGWVWDRKTMSKEGVVFHFRYSLVSSLFSNIIIVEKCSSFPDPKMGLGISSLSTKEGKIEPLVDPRSQTIKLEDGSRVSRYVRDGVLLKRVFDDATTLYESVRRGARVSKNGPMLGQRIKRNDGSEPYVWSKYDEVIARSDNVALGFRELGLPQGEETLIGIYSKNRVEWIITEMATYSYSNVIVPLYDTLGADACAYIVNETGMKIVNRPEHLKPTPATLATVCYTSGTTGMPKGVMLTHGNVIADATTCLYLKRTEIVETDVMISFLPLAHMFERMLQSVCYMVGGRVGFYRGDIKLLPDDIKELQPTVVPVVPRVLNRLYNKVMSDVNESRLKRTLFEAALEYKRREMKNFVVRNNSYFDQLVFKKIREGMGGRVKLMITGSAPLAPNVLTFVRAAMGCVVVEGYGLTECVAPCTVSIEGDSRPGHVGMPSPCVAIKLVDVPELGYYAKDEAGEVCVRGHTIFKGYYKDEEQTREVLDAEGWLHTGDIGRWTRQGCLQIVDRKKHIFKLAQGEYVAPEKIETIYSRCKYVAQSYVYGESQKTCLIAVIVPDAEVLIPAMERILGMRRSMVELCSREDVKRAVLENIQAAGKAAGLFSFEQVKDIYLEAELFSVENGLLTPTLKSKRNQLKTRFAKQLA</sequence>
<comment type="catalytic activity">
    <reaction evidence="18">
        <text>hexadecanoate + ATP + CoA = hexadecanoyl-CoA + AMP + diphosphate</text>
        <dbReference type="Rhea" id="RHEA:30751"/>
        <dbReference type="ChEBI" id="CHEBI:7896"/>
        <dbReference type="ChEBI" id="CHEBI:30616"/>
        <dbReference type="ChEBI" id="CHEBI:33019"/>
        <dbReference type="ChEBI" id="CHEBI:57287"/>
        <dbReference type="ChEBI" id="CHEBI:57379"/>
        <dbReference type="ChEBI" id="CHEBI:456215"/>
    </reaction>
    <physiologicalReaction direction="left-to-right" evidence="18">
        <dbReference type="Rhea" id="RHEA:30752"/>
    </physiologicalReaction>
</comment>
<dbReference type="CDD" id="cd05927">
    <property type="entry name" value="LC-FACS_euk"/>
    <property type="match status" value="1"/>
</dbReference>
<evidence type="ECO:0000259" key="22">
    <source>
        <dbReference type="Pfam" id="PF00501"/>
    </source>
</evidence>
<keyword evidence="20" id="KW-0547">Nucleotide-binding</keyword>
<dbReference type="Proteomes" id="UP001328107">
    <property type="component" value="Unassembled WGS sequence"/>
</dbReference>
<dbReference type="InterPro" id="IPR045311">
    <property type="entry name" value="LC-FACS_euk"/>
</dbReference>
<keyword evidence="3 19" id="KW-0444">Lipid biosynthesis</keyword>
<dbReference type="GO" id="GO:0006636">
    <property type="term" value="P:unsaturated fatty acid biosynthetic process"/>
    <property type="evidence" value="ECO:0007669"/>
    <property type="project" value="TreeGrafter"/>
</dbReference>
<comment type="function">
    <text evidence="20">Catalyzes the conversion of long-chain fatty acids to their active form acyl-CoAs for both synthesis of cellular lipids, and degradation via beta-oxidation.</text>
</comment>
<evidence type="ECO:0000256" key="19">
    <source>
        <dbReference type="RuleBase" id="RU000581"/>
    </source>
</evidence>
<organism evidence="23 24">
    <name type="scientific">Pristionchus mayeri</name>
    <dbReference type="NCBI Taxonomy" id="1317129"/>
    <lineage>
        <taxon>Eukaryota</taxon>
        <taxon>Metazoa</taxon>
        <taxon>Ecdysozoa</taxon>
        <taxon>Nematoda</taxon>
        <taxon>Chromadorea</taxon>
        <taxon>Rhabditida</taxon>
        <taxon>Rhabditina</taxon>
        <taxon>Diplogasteromorpha</taxon>
        <taxon>Diplogasteroidea</taxon>
        <taxon>Neodiplogasteridae</taxon>
        <taxon>Pristionchus</taxon>
    </lineage>
</organism>
<evidence type="ECO:0000256" key="3">
    <source>
        <dbReference type="ARBA" id="ARBA00022516"/>
    </source>
</evidence>
<keyword evidence="5 19" id="KW-0812">Transmembrane</keyword>
<evidence type="ECO:0000256" key="21">
    <source>
        <dbReference type="SAM" id="Phobius"/>
    </source>
</evidence>
<keyword evidence="4 20" id="KW-0436">Ligase</keyword>
<evidence type="ECO:0000256" key="13">
    <source>
        <dbReference type="ARBA" id="ARBA00024484"/>
    </source>
</evidence>
<dbReference type="PANTHER" id="PTHR11351:SF31">
    <property type="entry name" value="DESATURASE 1, ISOFORM A-RELATED"/>
    <property type="match status" value="1"/>
</dbReference>
<comment type="similarity">
    <text evidence="2 19">Belongs to the fatty acid desaturase type 1 family.</text>
</comment>
<dbReference type="InterPro" id="IPR020845">
    <property type="entry name" value="AMP-binding_CS"/>
</dbReference>
<feature type="transmembrane region" description="Helical" evidence="21">
    <location>
        <begin position="186"/>
        <end position="206"/>
    </location>
</feature>
<accession>A0AAN5CLL2</accession>
<evidence type="ECO:0000256" key="12">
    <source>
        <dbReference type="ARBA" id="ARBA00024469"/>
    </source>
</evidence>
<evidence type="ECO:0000313" key="24">
    <source>
        <dbReference type="Proteomes" id="UP001328107"/>
    </source>
</evidence>
<feature type="transmembrane region" description="Helical" evidence="21">
    <location>
        <begin position="281"/>
        <end position="302"/>
    </location>
</feature>
<feature type="transmembrane region" description="Helical" evidence="21">
    <location>
        <begin position="541"/>
        <end position="562"/>
    </location>
</feature>
<keyword evidence="6 20" id="KW-0276">Fatty acid metabolism</keyword>
<gene>
    <name evidence="23" type="ORF">PMAYCL1PPCAC_16765</name>
</gene>
<dbReference type="PRINTS" id="PR00075">
    <property type="entry name" value="FACDDSATRASE"/>
</dbReference>
<dbReference type="Pfam" id="PF00501">
    <property type="entry name" value="AMP-binding"/>
    <property type="match status" value="2"/>
</dbReference>
<comment type="caution">
    <text evidence="23">The sequence shown here is derived from an EMBL/GenBank/DDBJ whole genome shotgun (WGS) entry which is preliminary data.</text>
</comment>
<dbReference type="GO" id="GO:0005524">
    <property type="term" value="F:ATP binding"/>
    <property type="evidence" value="ECO:0007669"/>
    <property type="project" value="UniProtKB-KW"/>
</dbReference>
<comment type="cofactor">
    <cofactor evidence="19">
        <name>Fe(2+)</name>
        <dbReference type="ChEBI" id="CHEBI:29033"/>
    </cofactor>
</comment>
<comment type="subcellular location">
    <subcellularLocation>
        <location evidence="1">Membrane</location>
        <topology evidence="1">Multi-pass membrane protein</topology>
    </subcellularLocation>
</comment>
<evidence type="ECO:0000256" key="4">
    <source>
        <dbReference type="ARBA" id="ARBA00022598"/>
    </source>
</evidence>
<evidence type="ECO:0000256" key="14">
    <source>
        <dbReference type="ARBA" id="ARBA00024495"/>
    </source>
</evidence>
<dbReference type="GO" id="GO:0005506">
    <property type="term" value="F:iron ion binding"/>
    <property type="evidence" value="ECO:0007669"/>
    <property type="project" value="TreeGrafter"/>
</dbReference>
<feature type="domain" description="AMP-dependent synthetase/ligase" evidence="22">
    <location>
        <begin position="840"/>
        <end position="1097"/>
    </location>
</feature>
<evidence type="ECO:0000256" key="7">
    <source>
        <dbReference type="ARBA" id="ARBA00022989"/>
    </source>
</evidence>
<evidence type="ECO:0000256" key="1">
    <source>
        <dbReference type="ARBA" id="ARBA00004141"/>
    </source>
</evidence>
<comment type="catalytic activity">
    <reaction evidence="16">
        <text>(5Z,8Z,11Z,14Z)-eicosatetraenoate + ATP + CoA = (5Z,8Z,11Z,14Z)-eicosatetraenoyl-CoA + AMP + diphosphate</text>
        <dbReference type="Rhea" id="RHEA:19713"/>
        <dbReference type="ChEBI" id="CHEBI:30616"/>
        <dbReference type="ChEBI" id="CHEBI:32395"/>
        <dbReference type="ChEBI" id="CHEBI:33019"/>
        <dbReference type="ChEBI" id="CHEBI:57287"/>
        <dbReference type="ChEBI" id="CHEBI:57368"/>
        <dbReference type="ChEBI" id="CHEBI:456215"/>
        <dbReference type="EC" id="6.2.1.15"/>
    </reaction>
    <physiologicalReaction direction="left-to-right" evidence="16">
        <dbReference type="Rhea" id="RHEA:19714"/>
    </physiologicalReaction>
</comment>
<evidence type="ECO:0000256" key="15">
    <source>
        <dbReference type="ARBA" id="ARBA00024532"/>
    </source>
</evidence>
<proteinExistence type="inferred from homology"/>
<feature type="transmembrane region" description="Helical" evidence="21">
    <location>
        <begin position="67"/>
        <end position="88"/>
    </location>
</feature>
<dbReference type="GO" id="GO:0005789">
    <property type="term" value="C:endoplasmic reticulum membrane"/>
    <property type="evidence" value="ECO:0007669"/>
    <property type="project" value="TreeGrafter"/>
</dbReference>
<dbReference type="GO" id="GO:0047676">
    <property type="term" value="F:arachidonate-CoA ligase activity"/>
    <property type="evidence" value="ECO:0007669"/>
    <property type="project" value="UniProtKB-EC"/>
</dbReference>
<name>A0AAN5CLL2_9BILA</name>
<keyword evidence="7 21" id="KW-1133">Transmembrane helix</keyword>
<dbReference type="EC" id="6.2.1.3" evidence="20"/>
<dbReference type="Gene3D" id="3.40.50.12780">
    <property type="entry name" value="N-terminal domain of ligase-like"/>
    <property type="match status" value="1"/>
</dbReference>
<dbReference type="InterPro" id="IPR000873">
    <property type="entry name" value="AMP-dep_synth/lig_dom"/>
</dbReference>
<comment type="catalytic activity">
    <reaction evidence="15">
        <text>15-hydroxy-(5Z,8Z,11Z,13E)-eicosatetraenoate + ATP + CoA = 15-hydroxy-(5Z,8Z,11Z,13E)-eicosatetraenoyl-CoA + AMP + diphosphate</text>
        <dbReference type="Rhea" id="RHEA:52116"/>
        <dbReference type="ChEBI" id="CHEBI:30616"/>
        <dbReference type="ChEBI" id="CHEBI:33019"/>
        <dbReference type="ChEBI" id="CHEBI:57287"/>
        <dbReference type="ChEBI" id="CHEBI:78832"/>
        <dbReference type="ChEBI" id="CHEBI:136409"/>
        <dbReference type="ChEBI" id="CHEBI:456215"/>
    </reaction>
    <physiologicalReaction direction="left-to-right" evidence="15">
        <dbReference type="Rhea" id="RHEA:52117"/>
    </physiologicalReaction>
</comment>
<evidence type="ECO:0000256" key="17">
    <source>
        <dbReference type="ARBA" id="ARBA00024565"/>
    </source>
</evidence>